<organism evidence="2 3">
    <name type="scientific">Toxocara canis</name>
    <name type="common">Canine roundworm</name>
    <dbReference type="NCBI Taxonomy" id="6265"/>
    <lineage>
        <taxon>Eukaryota</taxon>
        <taxon>Metazoa</taxon>
        <taxon>Ecdysozoa</taxon>
        <taxon>Nematoda</taxon>
        <taxon>Chromadorea</taxon>
        <taxon>Rhabditida</taxon>
        <taxon>Spirurina</taxon>
        <taxon>Ascaridomorpha</taxon>
        <taxon>Ascaridoidea</taxon>
        <taxon>Toxocaridae</taxon>
        <taxon>Toxocara</taxon>
    </lineage>
</organism>
<dbReference type="Proteomes" id="UP000050794">
    <property type="component" value="Unassembled WGS sequence"/>
</dbReference>
<name>A0A183U6M1_TOXCA</name>
<accession>A0A183U6M1</accession>
<protein>
    <submittedName>
        <fullName evidence="3">Pecanex-like protein</fullName>
    </submittedName>
</protein>
<keyword evidence="2" id="KW-1185">Reference proteome</keyword>
<reference evidence="3" key="1">
    <citation type="submission" date="2016-06" db="UniProtKB">
        <authorList>
            <consortium name="WormBaseParasite"/>
        </authorList>
    </citation>
    <scope>IDENTIFICATION</scope>
</reference>
<proteinExistence type="predicted"/>
<dbReference type="WBParaSite" id="TCNE_0000414101-mRNA-1">
    <property type="protein sequence ID" value="TCNE_0000414101-mRNA-1"/>
    <property type="gene ID" value="TCNE_0000414101"/>
</dbReference>
<sequence length="93" mass="9467">LTPSSSSQVCMLGELSRRGSILSRTSSASKRSRLSHTSAQNKNTSDLVNGARAVRTSEWLCGGGSIHSGIANSKGGVAEEKVGGAAALSSGEY</sequence>
<evidence type="ECO:0000313" key="3">
    <source>
        <dbReference type="WBParaSite" id="TCNE_0000414101-mRNA-1"/>
    </source>
</evidence>
<feature type="compositionally biased region" description="Polar residues" evidence="1">
    <location>
        <begin position="22"/>
        <end position="46"/>
    </location>
</feature>
<evidence type="ECO:0000256" key="1">
    <source>
        <dbReference type="SAM" id="MobiDB-lite"/>
    </source>
</evidence>
<dbReference type="AlphaFoldDB" id="A0A183U6M1"/>
<feature type="region of interest" description="Disordered" evidence="1">
    <location>
        <begin position="21"/>
        <end position="46"/>
    </location>
</feature>
<evidence type="ECO:0000313" key="2">
    <source>
        <dbReference type="Proteomes" id="UP000050794"/>
    </source>
</evidence>